<feature type="active site" description="Charge relay system" evidence="7">
    <location>
        <position position="379"/>
    </location>
</feature>
<evidence type="ECO:0000256" key="8">
    <source>
        <dbReference type="RuleBase" id="RU003355"/>
    </source>
</evidence>
<dbReference type="InterPro" id="IPR023827">
    <property type="entry name" value="Peptidase_S8_Asp-AS"/>
</dbReference>
<organism evidence="11 12">
    <name type="scientific">Polarella glacialis</name>
    <name type="common">Dinoflagellate</name>
    <dbReference type="NCBI Taxonomy" id="89957"/>
    <lineage>
        <taxon>Eukaryota</taxon>
        <taxon>Sar</taxon>
        <taxon>Alveolata</taxon>
        <taxon>Dinophyceae</taxon>
        <taxon>Suessiales</taxon>
        <taxon>Suessiaceae</taxon>
        <taxon>Polarella</taxon>
    </lineage>
</organism>
<feature type="active site" description="Charge relay system" evidence="7">
    <location>
        <position position="184"/>
    </location>
</feature>
<feature type="active site" description="Charge relay system" evidence="7">
    <location>
        <position position="226"/>
    </location>
</feature>
<dbReference type="InterPro" id="IPR023828">
    <property type="entry name" value="Peptidase_S8_Ser-AS"/>
</dbReference>
<comment type="similarity">
    <text evidence="1 7 8">Belongs to the peptidase S8 family.</text>
</comment>
<evidence type="ECO:0000256" key="5">
    <source>
        <dbReference type="ARBA" id="ARBA00023529"/>
    </source>
</evidence>
<feature type="non-terminal residue" evidence="11">
    <location>
        <position position="505"/>
    </location>
</feature>
<dbReference type="Gene3D" id="3.40.50.200">
    <property type="entry name" value="Peptidase S8/S53 domain"/>
    <property type="match status" value="1"/>
</dbReference>
<dbReference type="InterPro" id="IPR000209">
    <property type="entry name" value="Peptidase_S8/S53_dom"/>
</dbReference>
<dbReference type="PANTHER" id="PTHR43806">
    <property type="entry name" value="PEPTIDASE S8"/>
    <property type="match status" value="1"/>
</dbReference>
<gene>
    <name evidence="11" type="ORF">PGLA2088_LOCUS20956</name>
</gene>
<keyword evidence="3 7" id="KW-0378">Hydrolase</keyword>
<evidence type="ECO:0000256" key="2">
    <source>
        <dbReference type="ARBA" id="ARBA00022670"/>
    </source>
</evidence>
<sequence>VSSGANAPGPRGTEAARGSPHPPGSEDGVPTRYVAGVPVYNTPPRGRPSSLKLLQEELLQWVLFLRGKVHDEEVRSMCAAGGALGGSGCLFSGNPSLGGVAFVTVRLTEEQLDALLTAHADLFEFAELDSLVSAVPDAPESTAQQLQRKPASWGLDRIDARHGLDRSYTSPADGGSGVHVYVLDTGVRTTHVDFGGRAIPTLELDDESLRECEPHDASCAADGNGHGTHVAAIIAGKKYGVAKGATIHAVKVLSDSGSGSWSQVIAAMDWVASKGQRPAIISASLGSQGVRPMITRAVEAAVAAGVVVVVAAGNENISACLETPAMVKAAITVGATDEFDDRGWYSNFGSCVDIFAPGSDITSASNENNTAERTRTGTSMAAPFVAGAAALLLQASPAMKPSEVEAELRRRATRASVFDAMDGSPNLLLYTGPLASTPSPADYCDCKWLFEDNCQQQDSCAQKCRAANPLGPCGDGLSYDVKARSGCQVTYYAKLVASSHLSIVK</sequence>
<keyword evidence="2 7" id="KW-0645">Protease</keyword>
<dbReference type="EC" id="3.4.21.62" evidence="6"/>
<accession>A0A813JME7</accession>
<evidence type="ECO:0000256" key="9">
    <source>
        <dbReference type="SAM" id="MobiDB-lite"/>
    </source>
</evidence>
<comment type="catalytic activity">
    <reaction evidence="5">
        <text>Hydrolysis of proteins with broad specificity for peptide bonds, and a preference for a large uncharged residue in P1. Hydrolyzes peptide amides.</text>
        <dbReference type="EC" id="3.4.21.62"/>
    </reaction>
</comment>
<dbReference type="Pfam" id="PF00082">
    <property type="entry name" value="Peptidase_S8"/>
    <property type="match status" value="1"/>
</dbReference>
<evidence type="ECO:0000256" key="6">
    <source>
        <dbReference type="ARBA" id="ARBA00023619"/>
    </source>
</evidence>
<evidence type="ECO:0000259" key="10">
    <source>
        <dbReference type="Pfam" id="PF00082"/>
    </source>
</evidence>
<dbReference type="InterPro" id="IPR015500">
    <property type="entry name" value="Peptidase_S8_subtilisin-rel"/>
</dbReference>
<dbReference type="AlphaFoldDB" id="A0A813JME7"/>
<evidence type="ECO:0000313" key="11">
    <source>
        <dbReference type="EMBL" id="CAE8678700.1"/>
    </source>
</evidence>
<dbReference type="SUPFAM" id="SSF52743">
    <property type="entry name" value="Subtilisin-like"/>
    <property type="match status" value="1"/>
</dbReference>
<protein>
    <recommendedName>
        <fullName evidence="6">subtilisin</fullName>
        <ecNumber evidence="6">3.4.21.62</ecNumber>
    </recommendedName>
</protein>
<evidence type="ECO:0000256" key="1">
    <source>
        <dbReference type="ARBA" id="ARBA00011073"/>
    </source>
</evidence>
<reference evidence="11" key="1">
    <citation type="submission" date="2021-02" db="EMBL/GenBank/DDBJ databases">
        <authorList>
            <person name="Dougan E. K."/>
            <person name="Rhodes N."/>
            <person name="Thang M."/>
            <person name="Chan C."/>
        </authorList>
    </citation>
    <scope>NUCLEOTIDE SEQUENCE</scope>
</reference>
<evidence type="ECO:0000256" key="3">
    <source>
        <dbReference type="ARBA" id="ARBA00022801"/>
    </source>
</evidence>
<name>A0A813JME7_POLGL</name>
<comment type="caution">
    <text evidence="11">The sequence shown here is derived from an EMBL/GenBank/DDBJ whole genome shotgun (WGS) entry which is preliminary data.</text>
</comment>
<dbReference type="FunFam" id="3.40.50.200:FF:000014">
    <property type="entry name" value="Proteinase K"/>
    <property type="match status" value="1"/>
</dbReference>
<dbReference type="PROSITE" id="PS51892">
    <property type="entry name" value="SUBTILASE"/>
    <property type="match status" value="1"/>
</dbReference>
<dbReference type="PROSITE" id="PS00136">
    <property type="entry name" value="SUBTILASE_ASP"/>
    <property type="match status" value="1"/>
</dbReference>
<keyword evidence="4 7" id="KW-0720">Serine protease</keyword>
<feature type="region of interest" description="Disordered" evidence="9">
    <location>
        <begin position="1"/>
        <end position="32"/>
    </location>
</feature>
<dbReference type="GO" id="GO:0004252">
    <property type="term" value="F:serine-type endopeptidase activity"/>
    <property type="evidence" value="ECO:0007669"/>
    <property type="project" value="UniProtKB-UniRule"/>
</dbReference>
<dbReference type="PROSITE" id="PS00138">
    <property type="entry name" value="SUBTILASE_SER"/>
    <property type="match status" value="1"/>
</dbReference>
<evidence type="ECO:0000313" key="12">
    <source>
        <dbReference type="Proteomes" id="UP000626109"/>
    </source>
</evidence>
<dbReference type="GO" id="GO:0006508">
    <property type="term" value="P:proteolysis"/>
    <property type="evidence" value="ECO:0007669"/>
    <property type="project" value="UniProtKB-KW"/>
</dbReference>
<proteinExistence type="inferred from homology"/>
<feature type="domain" description="Peptidase S8/S53" evidence="10">
    <location>
        <begin position="175"/>
        <end position="415"/>
    </location>
</feature>
<dbReference type="EMBL" id="CAJNNW010025702">
    <property type="protein sequence ID" value="CAE8678700.1"/>
    <property type="molecule type" value="Genomic_DNA"/>
</dbReference>
<dbReference type="InterPro" id="IPR034193">
    <property type="entry name" value="PCSK9_ProteinaseK-like"/>
</dbReference>
<dbReference type="PANTHER" id="PTHR43806:SF11">
    <property type="entry name" value="CEREVISIN-RELATED"/>
    <property type="match status" value="1"/>
</dbReference>
<dbReference type="GO" id="GO:0005615">
    <property type="term" value="C:extracellular space"/>
    <property type="evidence" value="ECO:0007669"/>
    <property type="project" value="TreeGrafter"/>
</dbReference>
<evidence type="ECO:0000256" key="4">
    <source>
        <dbReference type="ARBA" id="ARBA00022825"/>
    </source>
</evidence>
<dbReference type="InterPro" id="IPR036852">
    <property type="entry name" value="Peptidase_S8/S53_dom_sf"/>
</dbReference>
<dbReference type="Proteomes" id="UP000626109">
    <property type="component" value="Unassembled WGS sequence"/>
</dbReference>
<dbReference type="InterPro" id="IPR050131">
    <property type="entry name" value="Peptidase_S8_subtilisin-like"/>
</dbReference>
<dbReference type="PRINTS" id="PR00723">
    <property type="entry name" value="SUBTILISIN"/>
</dbReference>
<dbReference type="CDD" id="cd04077">
    <property type="entry name" value="Peptidases_S8_PCSK9_ProteinaseK_like"/>
    <property type="match status" value="1"/>
</dbReference>
<evidence type="ECO:0000256" key="7">
    <source>
        <dbReference type="PROSITE-ProRule" id="PRU01240"/>
    </source>
</evidence>